<evidence type="ECO:0000313" key="2">
    <source>
        <dbReference type="Proteomes" id="UP000260680"/>
    </source>
</evidence>
<comment type="caution">
    <text evidence="1">The sequence shown here is derived from an EMBL/GenBank/DDBJ whole genome shotgun (WGS) entry which is preliminary data.</text>
</comment>
<organism evidence="1 2">
    <name type="scientific">Lacrimispora amygdalina</name>
    <dbReference type="NCBI Taxonomy" id="253257"/>
    <lineage>
        <taxon>Bacteria</taxon>
        <taxon>Bacillati</taxon>
        <taxon>Bacillota</taxon>
        <taxon>Clostridia</taxon>
        <taxon>Lachnospirales</taxon>
        <taxon>Lachnospiraceae</taxon>
        <taxon>Lacrimispora</taxon>
    </lineage>
</organism>
<name>A0A3E2N9X9_9FIRM</name>
<accession>A0A3E2N9X9</accession>
<dbReference type="Proteomes" id="UP000260680">
    <property type="component" value="Unassembled WGS sequence"/>
</dbReference>
<dbReference type="RefSeq" id="WP_117418034.1">
    <property type="nucleotide sequence ID" value="NZ_QOHO01000052.1"/>
</dbReference>
<gene>
    <name evidence="1" type="ORF">DS742_16240</name>
</gene>
<protein>
    <submittedName>
        <fullName evidence="1">Uncharacterized protein</fullName>
    </submittedName>
</protein>
<evidence type="ECO:0000313" key="1">
    <source>
        <dbReference type="EMBL" id="RFZ77803.1"/>
    </source>
</evidence>
<dbReference type="AlphaFoldDB" id="A0A3E2N9X9"/>
<sequence>MNANEMCKGDEQEQLIKILLEEACRQWCDFIDECPDRATGEGFGDFFFEIYAEKKDEYATELREIRLGMKEQTTRLCDEIGRCNGSGELQDELER</sequence>
<dbReference type="OrthoDB" id="1856599at2"/>
<reference evidence="1 2" key="1">
    <citation type="submission" date="2018-07" db="EMBL/GenBank/DDBJ databases">
        <title>New species, Clostridium PI-S10-A1B.</title>
        <authorList>
            <person name="Krishna G."/>
            <person name="Summeta K."/>
            <person name="Shikha S."/>
            <person name="Prabhu P.B."/>
            <person name="Suresh K."/>
        </authorList>
    </citation>
    <scope>NUCLEOTIDE SEQUENCE [LARGE SCALE GENOMIC DNA]</scope>
    <source>
        <strain evidence="1 2">PI-S10-A1B</strain>
    </source>
</reference>
<proteinExistence type="predicted"/>
<dbReference type="EMBL" id="QOHO01000052">
    <property type="protein sequence ID" value="RFZ77803.1"/>
    <property type="molecule type" value="Genomic_DNA"/>
</dbReference>